<reference evidence="2 3" key="1">
    <citation type="submission" date="2017-02" db="EMBL/GenBank/DDBJ databases">
        <title>Draft genome sequence of a Kluyvera intermedia isolate from a patient with a pancreatic abscess.</title>
        <authorList>
            <person name="Thele R."/>
        </authorList>
    </citation>
    <scope>NUCLEOTIDE SEQUENCE [LARGE SCALE GENOMIC DNA]</scope>
    <source>
        <strain evidence="2 3">FOSA7093</strain>
    </source>
</reference>
<dbReference type="InterPro" id="IPR001279">
    <property type="entry name" value="Metallo-B-lactamas"/>
</dbReference>
<dbReference type="EMBL" id="MWPR01000018">
    <property type="protein sequence ID" value="ORJ49789.1"/>
    <property type="molecule type" value="Genomic_DNA"/>
</dbReference>
<accession>A0ABX3UE51</accession>
<dbReference type="Pfam" id="PF12706">
    <property type="entry name" value="Lactamase_B_2"/>
    <property type="match status" value="1"/>
</dbReference>
<comment type="caution">
    <text evidence="2">The sequence shown here is derived from an EMBL/GenBank/DDBJ whole genome shotgun (WGS) entry which is preliminary data.</text>
</comment>
<protein>
    <recommendedName>
        <fullName evidence="1">Metallo-beta-lactamase domain-containing protein</fullName>
    </recommendedName>
</protein>
<dbReference type="InterPro" id="IPR050698">
    <property type="entry name" value="MBL"/>
</dbReference>
<gene>
    <name evidence="2" type="ORF">B2M27_13415</name>
</gene>
<dbReference type="SMART" id="SM00849">
    <property type="entry name" value="Lactamase_B"/>
    <property type="match status" value="1"/>
</dbReference>
<name>A0ABX3UE51_KLUIN</name>
<dbReference type="PANTHER" id="PTHR11203">
    <property type="entry name" value="CLEAVAGE AND POLYADENYLATION SPECIFICITY FACTOR FAMILY MEMBER"/>
    <property type="match status" value="1"/>
</dbReference>
<dbReference type="Gene3D" id="3.60.15.10">
    <property type="entry name" value="Ribonuclease Z/Hydroxyacylglutathione hydrolase-like"/>
    <property type="match status" value="1"/>
</dbReference>
<feature type="domain" description="Metallo-beta-lactamase" evidence="1">
    <location>
        <begin position="21"/>
        <end position="187"/>
    </location>
</feature>
<proteinExistence type="predicted"/>
<evidence type="ECO:0000313" key="2">
    <source>
        <dbReference type="EMBL" id="ORJ49789.1"/>
    </source>
</evidence>
<keyword evidence="3" id="KW-1185">Reference proteome</keyword>
<evidence type="ECO:0000313" key="3">
    <source>
        <dbReference type="Proteomes" id="UP000192521"/>
    </source>
</evidence>
<organism evidence="2 3">
    <name type="scientific">Kluyvera intermedia</name>
    <name type="common">Enterobacter intermedius</name>
    <dbReference type="NCBI Taxonomy" id="61648"/>
    <lineage>
        <taxon>Bacteria</taxon>
        <taxon>Pseudomonadati</taxon>
        <taxon>Pseudomonadota</taxon>
        <taxon>Gammaproteobacteria</taxon>
        <taxon>Enterobacterales</taxon>
        <taxon>Enterobacteriaceae</taxon>
        <taxon>Kluyvera</taxon>
    </lineage>
</organism>
<evidence type="ECO:0000259" key="1">
    <source>
        <dbReference type="SMART" id="SM00849"/>
    </source>
</evidence>
<dbReference type="PANTHER" id="PTHR11203:SF37">
    <property type="entry name" value="INTEGRATOR COMPLEX SUBUNIT 11"/>
    <property type="match status" value="1"/>
</dbReference>
<dbReference type="InterPro" id="IPR036866">
    <property type="entry name" value="RibonucZ/Hydroxyglut_hydro"/>
</dbReference>
<dbReference type="SUPFAM" id="SSF56281">
    <property type="entry name" value="Metallo-hydrolase/oxidoreductase"/>
    <property type="match status" value="1"/>
</dbReference>
<dbReference type="Proteomes" id="UP000192521">
    <property type="component" value="Unassembled WGS sequence"/>
</dbReference>
<sequence>MVPGGGVTVQIEIISGAGHKAPAAILVSTPRQRILLDAGGALDPHAELWPVPEKIDAILLSHDHVDHIGGLHRLAPHIPVYCTQTTAQSLPAGRNVHPIAVRGQFQLGDITVTTGSCGHAWGGVWFHLDVADGLFYSGDISMESALFRFDVPPPAGLALVDASYGLYNVSQRQQWDKLRARLTLPALCPVPPSGRAVELALLLAREGRTDIALDAPCQEMLRQMAAHNDGSLHQDVEAELRRLLRTLPAFSAQSSLILAADPDGQSGMAGELRRRKDFHHRTLFTGHMNRLNHQQWLAEEVDFCRWNVHPTLKTLMLLVSMLKCSRLVPMFTHVEDIQDWQFAPGCHIVTQNMLRVDLCH</sequence>